<proteinExistence type="inferred from homology"/>
<keyword evidence="7" id="KW-1185">Reference proteome</keyword>
<dbReference type="Pfam" id="PF00454">
    <property type="entry name" value="PI3_PI4_kinase"/>
    <property type="match status" value="1"/>
</dbReference>
<dbReference type="Pfam" id="PF20206">
    <property type="entry name" value="Tra1_ring"/>
    <property type="match status" value="2"/>
</dbReference>
<sequence>MNHTPNSAAMSDIEVRVSRMADPTIELRVRHGLACEIREMLDTIRDSESARAIPNIVRPLVDLLRNGEPSFQKDTMEYQYRRVVFEILNRLPTNEAIRVHLSSIFSCMVHVIRTDNEDNGQTACKTLVDLVRNYRSVTEEGVTEFVAIFQEAYSNIKGLVEQYLSEDSPPADSNTALPALRSFKALGEMGMVMVMMSQVQRNLVASTLQGSSSYAFEILALESPAQHKARSDFEAMGGIWDGVAPTVKNLTLYGDFIQAQIKMLSYLAYVMRFATDLTDSHGEALILSALRLLQDCPPNGITMRRELMVVFRHLMGTAHRRALFGRLNKLFDEKVLLGTGIATKEALRNNVYTAVADLVHHVRSELTAPQLERIVHVYSSMMHNPALSFNLHTLFAKMMFGLADAILAKETGQGAARLLEAMFETCLERLEGLCVVHSEVSPALERNKQKPLTNSTPNAFSELAFIEKSRPVGAAVYLIEKPEDVIHDSRNVFRTLLHGFRVCLTSLKKCEAPTPDGSLIFRFFEASVRCMSLFESDPRVPEQTEPIEWFGHALTEVNLHVFQEVWTHKMEFFFEHAKHRIMLLNVCQNLFTRDTTSATLLAIVLRFLVDRLPLLGDYDELTAAATIRLYKMAFGAVAAHPATNEAILASHVSKLLMDCFPLAAKATKPTHYFHLLRALFRAIGVGGGRYELLYNAVVPLLPDMLESLNRQLLSSEGQTRDMVVELCLTVPLRLTHLLPHLTYLMQPLALALRGNSDLVSQGLRTLELCIDNLTPDFLDPTLSTVLRDLMEALFSHLKPLPASHHPAHTTIRILGKLGGRNRRLLTKEPALSYRHHSEPARLTISFNGMIEKIEMDPIARLASQQISKGSAVDSAHAYSYLENCISILFNEGIIGRNVEEIFVSTLQGIFDALHIPELQVQAETFVRKLGKAIFEEELRRPPLREGARPTSSALLSCYLDAFPHALARDQPEHAIKAYSMICTIVDDLVAMNTRPSATQPDILVVLHQIANRFTALCLDDSWTRKSAGCSGIKIMARTRSLGTRWIMDREVDLYRTLLHILKDLPSDLPRDVDEVIEVLMTVLRISNAQLDFQSEPAAHQARNKLVHTVGIFFPELQSPNPLVRQAAQRCIGLLVSLSGRPAVDLLMPHRDRMLMGIFTKPLRALPFSKQIGMIEAIRYCVSLDPPLVELNDELLRLLHETLALADADDAQLLGPRNLRQGSLEIIKLRVACIKLLTASMPLTDFFSRQHQTRQRVTGLYFKSLYSPAPEVKDVAHEGLRMVLTHQNRLPRELLQTGLRPILMNLADPKRLSVAGLEGLARLLELLTNYFKVEIGHKLLDHFRIVADPQLLQESSKLSLADNEGITKLVRLANIFHLLPSAANIFLEPLVNAIVQTEAQMHFSTRSPFSEPLARYLDRYPVEGIDLFLRHLQLPRQLRTLRSILQANLAPNVLRELASRTPVLVNRLRLGNERNVVIAVLSLFNDLATLTPPWIIQSGYAIDAVVELWQTSLPSQENLAAIIIDVTHRYSLMLSIFTKALKETPRIDLLFEITSIYTFNFGMDVTGTTKFLYEHVALSDDTLFKRNILVRFLTWFTNPKYTIAQKTYFIHYIVSPILLTNANRPRTADSLIDSDFVNQVHRIIWQPMNDAGAFSDVDDMFRVEILNFTIILVQYYPDLLDDVRKDIMKYAWSYITSNDDIIVKQTAYLLSARFFAAFPTPEKFILRAWTGLLRIPHPDGRAALRQEALATLAPSLPKADPTQPGRPAWANTTRRLLAEEGLPSMVTIYHLIVKQPDLFFPVRSLFVPHIANSLNKLGMTGSAALDSRLLSVDILQVIFNWEEQAMRNVKRGLSADEHRHDDSMWLTPLGLRENMVSYLVRLSTVTHDQPARVTLLPKALSLLQVIGGPNGWTDVTVGLRFFSRILENDLPNDNPNLLAQALSSAKVLQIIAADQPETWYTANATILQKLVRKGLLADDHSLNETLQPIFDQLIALYPLPKEEEEQHAELSDFHSYVYSSIGEGLRNSSSLPGILGMLKSVVRVAPERIEPFSQPLMKLLSKLTKEHIHSSPTTPGYETNVRLVTTILDICQMSVAFLGDQRRWLLSTLCVFVDKSKSVTLCRYILDLARTWALHKQEAYPTMKEKATLLQKMTLYETRGDNIFQSYLELIYEIYTDPALRRSDLTNRLEQSFLLGCRAKDSSLRERFMDLLDISVPRSLFGRLTYILGVQSWDALADHNWIYLALHLLLGAADIDLPTNHEKRQSSSAAICTITRPQVQSIIRPTQRLLFLDPQAAHETWVSVFPAMWSCLTRREQTEITNHMVILLSKDYHTKQASLRPNVIQTLLTGIHACSPPMILPPHLVKYLAKAFGAWHIGLEILEKSLEYTKDDEITISDHIYDSLADVYAELAEEDMFYGLWRRRSIRTETNNGLAYEQAGMWEQASQTYETAQSRVRTGTIPFSEAEFCLWEDHWILAAEKLQHWDVLYDFAKGEGNQELMLECAWRIKDWNENKESLEEQINLLPEIPTPRRRVFEAYISLLKQPAALDKNVDFTRFLEDAMQLSLRKWVGLPQHLSVAHIPLLQHFQQFVELQEAVQIFGSLSQTNAQNLEKKSSELKMVLQAWRERLPNIYDDINIWSDLVAWRQNVFHLINNAYMPLINTPNHGNANNSNTFGYRGYHETAWIINRFAHVARKHELLDVCFNALTKIYTLPNIEISEAFLKLREQARAHYQKPSDLQAGLEVINNTNLMFFSTAQKAEFYTLKGMFHSRLDRTEEATLSFGQAVQLDMMQPKAWAEWGRFSDRAFKEFPNDLSQAGNAVSCYLQAAGLYKNGKSRPLLARILWLLSLDDNTSTISRAFDTYKGDAAFWFWITFIPQLVSSLSHREWKQSRYLLLNLARHYPQAIFYHLRTTREEMQLMKKAMAARVAAQASVESSRRPNGEQPSKDSSEALQLDTTTPSVATPTPAPDAAPAAAPAITLPSNLNMNDPGSHPRAAWEHVDEILQALKTTFPLLILSLETMVDQVQHKFKPSPEEDVYRSICMLLSDAIQNYVIRINSPDDDGLLTANTITTLTRMSLSMPAFKEYEEDFLLNKPTHYEYIQRLQHWRNRYETILDARPRLQPLAALSHYLTEFQYSKIDEIEIPGQYTEDKDSNQYFVRIQKFAPKFENCRSNGSWWKRLTLHGNDNSNTSFTVQLPCHRQYRREDRVMQIFRTFNSALSRNKESRKRNLTFHLPAAVSCSPNVRLHQTDSSYISFGDIYDLHCEARGMSREEPILFMGEKVRKVLRDYRQQFAKKQPTKVEYVTLKKNSCDEVSAKMVPDDVLSSYMARSMDGPEELWRMRKQFALQIASCSFMTYVFSLSSRHPPRFQVSRATGLIAMTELLPGVSGQTPVFATSDVVPFRLTPNMQSFLGPIFTEGLLTSGIMSIGRSLTEPEFDLEQQLCLLSRDEVSTWLSMRGRPWQVDTDFKKNVAAHTEQIVKRAEVMGCKLERESALINNGLNTTGPVIQTVTNLISSATNPIQLAKMGELYQPWF</sequence>
<evidence type="ECO:0000256" key="2">
    <source>
        <dbReference type="SAM" id="MobiDB-lite"/>
    </source>
</evidence>
<feature type="region of interest" description="Disordered" evidence="2">
    <location>
        <begin position="2932"/>
        <end position="2975"/>
    </location>
</feature>
<dbReference type="EMBL" id="KN817518">
    <property type="protein sequence ID" value="KJA30235.1"/>
    <property type="molecule type" value="Genomic_DNA"/>
</dbReference>
<dbReference type="GO" id="GO:0035267">
    <property type="term" value="C:NuA4 histone acetyltransferase complex"/>
    <property type="evidence" value="ECO:0007669"/>
    <property type="project" value="TreeGrafter"/>
</dbReference>
<dbReference type="InterPro" id="IPR016024">
    <property type="entry name" value="ARM-type_fold"/>
</dbReference>
<dbReference type="GO" id="GO:0006281">
    <property type="term" value="P:DNA repair"/>
    <property type="evidence" value="ECO:0007669"/>
    <property type="project" value="TreeGrafter"/>
</dbReference>
<dbReference type="CDD" id="cd05163">
    <property type="entry name" value="PIKK_TRRAP"/>
    <property type="match status" value="1"/>
</dbReference>
<evidence type="ECO:0000313" key="7">
    <source>
        <dbReference type="Proteomes" id="UP000054270"/>
    </source>
</evidence>
<feature type="domain" description="FAT" evidence="4">
    <location>
        <begin position="2363"/>
        <end position="2917"/>
    </location>
</feature>
<evidence type="ECO:0000259" key="4">
    <source>
        <dbReference type="PROSITE" id="PS51189"/>
    </source>
</evidence>
<dbReference type="InterPro" id="IPR000403">
    <property type="entry name" value="PI3/4_kinase_cat_dom"/>
</dbReference>
<dbReference type="Pfam" id="PF02259">
    <property type="entry name" value="FAT"/>
    <property type="match status" value="1"/>
</dbReference>
<evidence type="ECO:0008006" key="8">
    <source>
        <dbReference type="Google" id="ProtNLM"/>
    </source>
</evidence>
<dbReference type="PANTHER" id="PTHR11139:SF1">
    <property type="entry name" value="TRANSFORMATION_TRANSCRIPTION DOMAIN-ASSOCIATED PROTEIN"/>
    <property type="match status" value="1"/>
</dbReference>
<gene>
    <name evidence="6" type="ORF">HYPSUDRAFT_126053</name>
</gene>
<dbReference type="OrthoDB" id="5570127at2759"/>
<dbReference type="InterPro" id="IPR046807">
    <property type="entry name" value="Tra1_central"/>
</dbReference>
<evidence type="ECO:0000259" key="5">
    <source>
        <dbReference type="PROSITE" id="PS51190"/>
    </source>
</evidence>
<dbReference type="PROSITE" id="PS50290">
    <property type="entry name" value="PI3_4_KINASE_3"/>
    <property type="match status" value="1"/>
</dbReference>
<feature type="domain" description="PI3K/PI4K catalytic" evidence="3">
    <location>
        <begin position="3155"/>
        <end position="3503"/>
    </location>
</feature>
<dbReference type="InterPro" id="IPR003152">
    <property type="entry name" value="FATC_dom"/>
</dbReference>
<organism evidence="6 7">
    <name type="scientific">Hypholoma sublateritium (strain FD-334 SS-4)</name>
    <dbReference type="NCBI Taxonomy" id="945553"/>
    <lineage>
        <taxon>Eukaryota</taxon>
        <taxon>Fungi</taxon>
        <taxon>Dikarya</taxon>
        <taxon>Basidiomycota</taxon>
        <taxon>Agaricomycotina</taxon>
        <taxon>Agaricomycetes</taxon>
        <taxon>Agaricomycetidae</taxon>
        <taxon>Agaricales</taxon>
        <taxon>Agaricineae</taxon>
        <taxon>Strophariaceae</taxon>
        <taxon>Hypholoma</taxon>
    </lineage>
</organism>
<dbReference type="InterPro" id="IPR014009">
    <property type="entry name" value="PIK_FAT"/>
</dbReference>
<reference evidence="7" key="1">
    <citation type="submission" date="2014-04" db="EMBL/GenBank/DDBJ databases">
        <title>Evolutionary Origins and Diversification of the Mycorrhizal Mutualists.</title>
        <authorList>
            <consortium name="DOE Joint Genome Institute"/>
            <consortium name="Mycorrhizal Genomics Consortium"/>
            <person name="Kohler A."/>
            <person name="Kuo A."/>
            <person name="Nagy L.G."/>
            <person name="Floudas D."/>
            <person name="Copeland A."/>
            <person name="Barry K.W."/>
            <person name="Cichocki N."/>
            <person name="Veneault-Fourrey C."/>
            <person name="LaButti K."/>
            <person name="Lindquist E.A."/>
            <person name="Lipzen A."/>
            <person name="Lundell T."/>
            <person name="Morin E."/>
            <person name="Murat C."/>
            <person name="Riley R."/>
            <person name="Ohm R."/>
            <person name="Sun H."/>
            <person name="Tunlid A."/>
            <person name="Henrissat B."/>
            <person name="Grigoriev I.V."/>
            <person name="Hibbett D.S."/>
            <person name="Martin F."/>
        </authorList>
    </citation>
    <scope>NUCLEOTIDE SEQUENCE [LARGE SCALE GENOMIC DNA]</scope>
    <source>
        <strain evidence="7">FD-334 SS-4</strain>
    </source>
</reference>
<feature type="compositionally biased region" description="Low complexity" evidence="2">
    <location>
        <begin position="2958"/>
        <end position="2975"/>
    </location>
</feature>
<comment type="similarity">
    <text evidence="1">Belongs to the PI3/PI4-kinase family. TRA1 subfamily.</text>
</comment>
<dbReference type="PANTHER" id="PTHR11139">
    <property type="entry name" value="ATAXIA TELANGIECTASIA MUTATED ATM -RELATED"/>
    <property type="match status" value="1"/>
</dbReference>
<evidence type="ECO:0000259" key="3">
    <source>
        <dbReference type="PROSITE" id="PS50290"/>
    </source>
</evidence>
<feature type="compositionally biased region" description="Basic and acidic residues" evidence="2">
    <location>
        <begin position="2937"/>
        <end position="2951"/>
    </location>
</feature>
<evidence type="ECO:0000313" key="6">
    <source>
        <dbReference type="EMBL" id="KJA30235.1"/>
    </source>
</evidence>
<protein>
    <recommendedName>
        <fullName evidence="8">Non-specific serine/threonine protein kinase</fullName>
    </recommendedName>
</protein>
<dbReference type="PROSITE" id="PS51190">
    <property type="entry name" value="FATC"/>
    <property type="match status" value="1"/>
</dbReference>
<dbReference type="PROSITE" id="PS51189">
    <property type="entry name" value="FAT"/>
    <property type="match status" value="1"/>
</dbReference>
<feature type="domain" description="FATC" evidence="5">
    <location>
        <begin position="3502"/>
        <end position="3538"/>
    </location>
</feature>
<dbReference type="SMART" id="SM00146">
    <property type="entry name" value="PI3Kc"/>
    <property type="match status" value="1"/>
</dbReference>
<dbReference type="InterPro" id="IPR050517">
    <property type="entry name" value="DDR_Repair_Kinase"/>
</dbReference>
<name>A0A0D2QFC3_HYPSF</name>
<dbReference type="STRING" id="945553.A0A0D2QFC3"/>
<dbReference type="GO" id="GO:0005634">
    <property type="term" value="C:nucleus"/>
    <property type="evidence" value="ECO:0007669"/>
    <property type="project" value="TreeGrafter"/>
</dbReference>
<dbReference type="GO" id="GO:0000124">
    <property type="term" value="C:SAGA complex"/>
    <property type="evidence" value="ECO:0007669"/>
    <property type="project" value="TreeGrafter"/>
</dbReference>
<dbReference type="Pfam" id="PF20175">
    <property type="entry name" value="Tra1_central"/>
    <property type="match status" value="1"/>
</dbReference>
<evidence type="ECO:0000256" key="1">
    <source>
        <dbReference type="ARBA" id="ARBA00007234"/>
    </source>
</evidence>
<dbReference type="GO" id="GO:0006355">
    <property type="term" value="P:regulation of DNA-templated transcription"/>
    <property type="evidence" value="ECO:0007669"/>
    <property type="project" value="TreeGrafter"/>
</dbReference>
<dbReference type="Proteomes" id="UP000054270">
    <property type="component" value="Unassembled WGS sequence"/>
</dbReference>
<accession>A0A0D2QFC3</accession>
<dbReference type="InterPro" id="IPR003151">
    <property type="entry name" value="PIK-rel_kinase_FAT"/>
</dbReference>
<dbReference type="SUPFAM" id="SSF56112">
    <property type="entry name" value="Protein kinase-like (PK-like)"/>
    <property type="match status" value="1"/>
</dbReference>
<dbReference type="OMA" id="CLDLYGQ"/>
<dbReference type="SUPFAM" id="SSF48371">
    <property type="entry name" value="ARM repeat"/>
    <property type="match status" value="3"/>
</dbReference>
<dbReference type="InterPro" id="IPR046805">
    <property type="entry name" value="Tra1_ring"/>
</dbReference>
<dbReference type="InterPro" id="IPR011009">
    <property type="entry name" value="Kinase-like_dom_sf"/>
</dbReference>